<evidence type="ECO:0000256" key="1">
    <source>
        <dbReference type="ARBA" id="ARBA00022553"/>
    </source>
</evidence>
<dbReference type="Proteomes" id="UP000183447">
    <property type="component" value="Unassembled WGS sequence"/>
</dbReference>
<dbReference type="RefSeq" id="WP_072339678.1">
    <property type="nucleotide sequence ID" value="NZ_FPKU01000001.1"/>
</dbReference>
<dbReference type="PROSITE" id="PS50110">
    <property type="entry name" value="RESPONSE_REGULATORY"/>
    <property type="match status" value="1"/>
</dbReference>
<dbReference type="SMART" id="SM00448">
    <property type="entry name" value="REC"/>
    <property type="match status" value="1"/>
</dbReference>
<evidence type="ECO:0000259" key="3">
    <source>
        <dbReference type="PROSITE" id="PS50110"/>
    </source>
</evidence>
<dbReference type="SUPFAM" id="SSF52172">
    <property type="entry name" value="CheY-like"/>
    <property type="match status" value="1"/>
</dbReference>
<dbReference type="InterPro" id="IPR011006">
    <property type="entry name" value="CheY-like_superfamily"/>
</dbReference>
<dbReference type="OrthoDB" id="582170at2"/>
<evidence type="ECO:0000313" key="5">
    <source>
        <dbReference type="Proteomes" id="UP000183447"/>
    </source>
</evidence>
<keyword evidence="5" id="KW-1185">Reference proteome</keyword>
<feature type="modified residue" description="4-aspartylphosphate" evidence="2">
    <location>
        <position position="59"/>
    </location>
</feature>
<dbReference type="STRING" id="665118.SAMN02983003_1088"/>
<keyword evidence="1 2" id="KW-0597">Phosphoprotein</keyword>
<dbReference type="EMBL" id="FPKU01000001">
    <property type="protein sequence ID" value="SFZ82456.1"/>
    <property type="molecule type" value="Genomic_DNA"/>
</dbReference>
<dbReference type="InterPro" id="IPR050595">
    <property type="entry name" value="Bact_response_regulator"/>
</dbReference>
<accession>A0A1K2HV17</accession>
<evidence type="ECO:0000313" key="4">
    <source>
        <dbReference type="EMBL" id="SFZ82456.1"/>
    </source>
</evidence>
<dbReference type="GO" id="GO:0000160">
    <property type="term" value="P:phosphorelay signal transduction system"/>
    <property type="evidence" value="ECO:0007669"/>
    <property type="project" value="InterPro"/>
</dbReference>
<organism evidence="4 5">
    <name type="scientific">Devosia enhydra</name>
    <dbReference type="NCBI Taxonomy" id="665118"/>
    <lineage>
        <taxon>Bacteria</taxon>
        <taxon>Pseudomonadati</taxon>
        <taxon>Pseudomonadota</taxon>
        <taxon>Alphaproteobacteria</taxon>
        <taxon>Hyphomicrobiales</taxon>
        <taxon>Devosiaceae</taxon>
        <taxon>Devosia</taxon>
    </lineage>
</organism>
<dbReference type="Pfam" id="PF00072">
    <property type="entry name" value="Response_reg"/>
    <property type="match status" value="1"/>
</dbReference>
<reference evidence="4 5" key="1">
    <citation type="submission" date="2016-11" db="EMBL/GenBank/DDBJ databases">
        <authorList>
            <person name="Jaros S."/>
            <person name="Januszkiewicz K."/>
            <person name="Wedrychowicz H."/>
        </authorList>
    </citation>
    <scope>NUCLEOTIDE SEQUENCE [LARGE SCALE GENOMIC DNA]</scope>
    <source>
        <strain evidence="4 5">ATCC 23634</strain>
    </source>
</reference>
<evidence type="ECO:0000256" key="2">
    <source>
        <dbReference type="PROSITE-ProRule" id="PRU00169"/>
    </source>
</evidence>
<dbReference type="PANTHER" id="PTHR44591:SF24">
    <property type="entry name" value="PROTEIN-GLUTAMATE METHYLESTERASE_PROTEIN-GLUTAMINE GLUTAMINASE 1"/>
    <property type="match status" value="1"/>
</dbReference>
<dbReference type="InterPro" id="IPR001789">
    <property type="entry name" value="Sig_transdc_resp-reg_receiver"/>
</dbReference>
<dbReference type="Gene3D" id="3.40.50.2300">
    <property type="match status" value="1"/>
</dbReference>
<gene>
    <name evidence="4" type="ORF">SAMN02983003_1088</name>
</gene>
<dbReference type="PANTHER" id="PTHR44591">
    <property type="entry name" value="STRESS RESPONSE REGULATOR PROTEIN 1"/>
    <property type="match status" value="1"/>
</dbReference>
<protein>
    <submittedName>
        <fullName evidence="4">Response regulator receiver domain-containing protein</fullName>
    </submittedName>
</protein>
<feature type="domain" description="Response regulatory" evidence="3">
    <location>
        <begin position="9"/>
        <end position="120"/>
    </location>
</feature>
<sequence length="125" mass="13502">MTSVLHGRRILIVEDDVLLALELEDMLQEAGCEVVGPVAQLKTALDVIDANPLDAALMDLNLRGELSYPAIDALRQRGVPVIVASGYAELPSVRQKLDGMPLLGKPYDLERIRATLEGMLVPADA</sequence>
<proteinExistence type="predicted"/>
<name>A0A1K2HV17_9HYPH</name>
<dbReference type="AlphaFoldDB" id="A0A1K2HV17"/>